<evidence type="ECO:0000313" key="1">
    <source>
        <dbReference type="EMBL" id="GAA4419082.1"/>
    </source>
</evidence>
<organism evidence="1 2">
    <name type="scientific">Georgenia halophila</name>
    <dbReference type="NCBI Taxonomy" id="620889"/>
    <lineage>
        <taxon>Bacteria</taxon>
        <taxon>Bacillati</taxon>
        <taxon>Actinomycetota</taxon>
        <taxon>Actinomycetes</taxon>
        <taxon>Micrococcales</taxon>
        <taxon>Bogoriellaceae</taxon>
        <taxon>Georgenia</taxon>
    </lineage>
</organism>
<name>A0ABP8KYY0_9MICO</name>
<reference evidence="2" key="1">
    <citation type="journal article" date="2019" name="Int. J. Syst. Evol. Microbiol.">
        <title>The Global Catalogue of Microorganisms (GCM) 10K type strain sequencing project: providing services to taxonomists for standard genome sequencing and annotation.</title>
        <authorList>
            <consortium name="The Broad Institute Genomics Platform"/>
            <consortium name="The Broad Institute Genome Sequencing Center for Infectious Disease"/>
            <person name="Wu L."/>
            <person name="Ma J."/>
        </authorList>
    </citation>
    <scope>NUCLEOTIDE SEQUENCE [LARGE SCALE GENOMIC DNA]</scope>
    <source>
        <strain evidence="2">JCM 17810</strain>
    </source>
</reference>
<comment type="caution">
    <text evidence="1">The sequence shown here is derived from an EMBL/GenBank/DDBJ whole genome shotgun (WGS) entry which is preliminary data.</text>
</comment>
<dbReference type="EMBL" id="BAABGN010000002">
    <property type="protein sequence ID" value="GAA4419082.1"/>
    <property type="molecule type" value="Genomic_DNA"/>
</dbReference>
<accession>A0ABP8KYY0</accession>
<keyword evidence="2" id="KW-1185">Reference proteome</keyword>
<gene>
    <name evidence="1" type="ORF">GCM10023169_09400</name>
</gene>
<dbReference type="RefSeq" id="WP_345215314.1">
    <property type="nucleotide sequence ID" value="NZ_BAABGN010000002.1"/>
</dbReference>
<proteinExistence type="predicted"/>
<evidence type="ECO:0000313" key="2">
    <source>
        <dbReference type="Proteomes" id="UP001500622"/>
    </source>
</evidence>
<protein>
    <submittedName>
        <fullName evidence="1">Uncharacterized protein</fullName>
    </submittedName>
</protein>
<sequence length="66" mass="6699">MTTSAMAPAPTHDVRKIQSTYDAPGPTSVTLEPGVAEGTAARPGTASECVEVRGTTSCGAITIHRS</sequence>
<dbReference type="Proteomes" id="UP001500622">
    <property type="component" value="Unassembled WGS sequence"/>
</dbReference>